<dbReference type="InterPro" id="IPR048365">
    <property type="entry name" value="TNP-like_RNaseH_N"/>
</dbReference>
<feature type="non-terminal residue" evidence="2">
    <location>
        <position position="279"/>
    </location>
</feature>
<evidence type="ECO:0000259" key="1">
    <source>
        <dbReference type="Pfam" id="PF21787"/>
    </source>
</evidence>
<feature type="non-terminal residue" evidence="2">
    <location>
        <position position="1"/>
    </location>
</feature>
<dbReference type="OMA" id="QAGINEH"/>
<organism>
    <name type="scientific">Solenopsis invicta</name>
    <name type="common">Red imported fire ant</name>
    <name type="synonym">Solenopsis wagneri</name>
    <dbReference type="NCBI Taxonomy" id="13686"/>
    <lineage>
        <taxon>Eukaryota</taxon>
        <taxon>Metazoa</taxon>
        <taxon>Ecdysozoa</taxon>
        <taxon>Arthropoda</taxon>
        <taxon>Hexapoda</taxon>
        <taxon>Insecta</taxon>
        <taxon>Pterygota</taxon>
        <taxon>Neoptera</taxon>
        <taxon>Endopterygota</taxon>
        <taxon>Hymenoptera</taxon>
        <taxon>Apocrita</taxon>
        <taxon>Aculeata</taxon>
        <taxon>Formicoidea</taxon>
        <taxon>Formicidae</taxon>
        <taxon>Myrmicinae</taxon>
        <taxon>Solenopsis</taxon>
    </lineage>
</organism>
<protein>
    <recommendedName>
        <fullName evidence="1">Transposable element P transposase-like RNase H domain-containing protein</fullName>
    </recommendedName>
</protein>
<sequence length="279" mass="32420">LYEKITYLKNKCSQCDEKIIENAIFKLPPNQQLAVKACFAAAKLKNIKGMRYSNEWVYECILLRIKSTKTYNHLRSHNILTLPSFKTLNRYISGIKGCYSFQTSIFQLLKKKTENMEPNDVRGVLLLDEIKLSKTLYFNRKNLKIEGFVDLGQYTSDEQKKKKGDHALVLMFQPFKGKWVQSLACFLSVGNTSGPILHKIIMECIILTEQSGLKVDAIISDGASWNRSMWNIFGVTEKCVSIQHIVDIERRLWFISDFPHLVKCFRNYFSQFDRYAGIW</sequence>
<dbReference type="HOGENOM" id="CLU_063521_1_0_1"/>
<dbReference type="AlphaFoldDB" id="E9J9U0"/>
<gene>
    <name evidence="2" type="ORF">SINV_11190</name>
</gene>
<name>E9J9U0_SOLIN</name>
<feature type="domain" description="Transposable element P transposase-like RNase H" evidence="1">
    <location>
        <begin position="101"/>
        <end position="234"/>
    </location>
</feature>
<reference evidence="2" key="1">
    <citation type="journal article" date="2011" name="Proc. Natl. Acad. Sci. U.S.A.">
        <title>The genome of the fire ant Solenopsis invicta.</title>
        <authorList>
            <person name="Wurm Y."/>
            <person name="Wang J."/>
            <person name="Riba-Grognuz O."/>
            <person name="Corona M."/>
            <person name="Nygaard S."/>
            <person name="Hunt B.G."/>
            <person name="Ingram K.K."/>
            <person name="Falquet L."/>
            <person name="Nipitwattanaphon M."/>
            <person name="Gotzek D."/>
            <person name="Dijkstra M.B."/>
            <person name="Oettler J."/>
            <person name="Comtesse F."/>
            <person name="Shih C.J."/>
            <person name="Wu W.J."/>
            <person name="Yang C.C."/>
            <person name="Thomas J."/>
            <person name="Beaudoing E."/>
            <person name="Pradervand S."/>
            <person name="Flegel V."/>
            <person name="Cook E.D."/>
            <person name="Fabbretti R."/>
            <person name="Stockinger H."/>
            <person name="Long L."/>
            <person name="Farmerie W.G."/>
            <person name="Oakey J."/>
            <person name="Boomsma J.J."/>
            <person name="Pamilo P."/>
            <person name="Yi S.V."/>
            <person name="Heinze J."/>
            <person name="Goodisman M.A."/>
            <person name="Farinelli L."/>
            <person name="Harshman K."/>
            <person name="Hulo N."/>
            <person name="Cerutti L."/>
            <person name="Xenarios I."/>
            <person name="Shoemaker D."/>
            <person name="Keller L."/>
        </authorList>
    </citation>
    <scope>NUCLEOTIDE SEQUENCE [LARGE SCALE GENOMIC DNA]</scope>
</reference>
<evidence type="ECO:0000313" key="2">
    <source>
        <dbReference type="EMBL" id="EFZ10413.1"/>
    </source>
</evidence>
<dbReference type="Pfam" id="PF21787">
    <property type="entry name" value="TNP-like_RNaseH_N"/>
    <property type="match status" value="1"/>
</dbReference>
<accession>E9J9U0</accession>
<dbReference type="EMBL" id="GL769410">
    <property type="protein sequence ID" value="EFZ10413.1"/>
    <property type="molecule type" value="Genomic_DNA"/>
</dbReference>
<proteinExistence type="predicted"/>